<dbReference type="Pfam" id="PF13478">
    <property type="entry name" value="XdhC_C"/>
    <property type="match status" value="1"/>
</dbReference>
<dbReference type="RefSeq" id="WP_235838723.1">
    <property type="nucleotide sequence ID" value="NZ_MLBF01000007.1"/>
</dbReference>
<feature type="domain" description="XdhC Rossmann" evidence="1">
    <location>
        <begin position="98"/>
        <end position="241"/>
    </location>
</feature>
<dbReference type="InterPro" id="IPR027051">
    <property type="entry name" value="XdhC_Rossmann_dom"/>
</dbReference>
<accession>A0A1Q8QZG4</accession>
<dbReference type="STRING" id="1888891.DSOL_1442"/>
<dbReference type="AlphaFoldDB" id="A0A1Q8QZG4"/>
<evidence type="ECO:0000313" key="2">
    <source>
        <dbReference type="EMBL" id="OLN32691.1"/>
    </source>
</evidence>
<organism evidence="2 3">
    <name type="scientific">Desulfosporosinus metallidurans</name>
    <dbReference type="NCBI Taxonomy" id="1888891"/>
    <lineage>
        <taxon>Bacteria</taxon>
        <taxon>Bacillati</taxon>
        <taxon>Bacillota</taxon>
        <taxon>Clostridia</taxon>
        <taxon>Eubacteriales</taxon>
        <taxon>Desulfitobacteriaceae</taxon>
        <taxon>Desulfosporosinus</taxon>
    </lineage>
</organism>
<reference evidence="2 3" key="1">
    <citation type="submission" date="2016-09" db="EMBL/GenBank/DDBJ databases">
        <title>Complete genome of Desulfosporosinus sp. OL.</title>
        <authorList>
            <person name="Mardanov A."/>
            <person name="Beletsky A."/>
            <person name="Panova A."/>
            <person name="Karnachuk O."/>
            <person name="Ravin N."/>
        </authorList>
    </citation>
    <scope>NUCLEOTIDE SEQUENCE [LARGE SCALE GENOMIC DNA]</scope>
    <source>
        <strain evidence="2 3">OL</strain>
    </source>
</reference>
<gene>
    <name evidence="2" type="ORF">DSOL_1442</name>
</gene>
<comment type="caution">
    <text evidence="2">The sequence shown here is derived from an EMBL/GenBank/DDBJ whole genome shotgun (WGS) entry which is preliminary data.</text>
</comment>
<name>A0A1Q8QZG4_9FIRM</name>
<keyword evidence="3" id="KW-1185">Reference proteome</keyword>
<dbReference type="PANTHER" id="PTHR30388">
    <property type="entry name" value="ALDEHYDE OXIDOREDUCTASE MOLYBDENUM COFACTOR ASSEMBLY PROTEIN"/>
    <property type="match status" value="1"/>
</dbReference>
<evidence type="ECO:0000313" key="3">
    <source>
        <dbReference type="Proteomes" id="UP000186102"/>
    </source>
</evidence>
<sequence length="262" mass="29027">MQMIEFYAALNRWVNDNRLGVTGTIVSGKLSKCPVGSKFLTDENGQDVLGQIDAELMTLLEESIQDVLRIKTPKLIELEFLNESVKVFLDPILPQARLLILGGGHIAVPLAEMGKLLEFQVSVVDDRPSFANSARFQQVSQVLCQDFETAIREFEFDANTYIIIVTRGHRHDKTCLAEVLKKTKPAYIGMIGSRRKVAALFEDLREDGFSEAELKSVHAPIGLDIGAQTPAEISVSIMAEIIMIRRFGYSSGLKTQGGKRNG</sequence>
<dbReference type="Gene3D" id="3.40.50.720">
    <property type="entry name" value="NAD(P)-binding Rossmann-like Domain"/>
    <property type="match status" value="1"/>
</dbReference>
<dbReference type="PANTHER" id="PTHR30388:SF6">
    <property type="entry name" value="XANTHINE DEHYDROGENASE SUBUNIT A-RELATED"/>
    <property type="match status" value="1"/>
</dbReference>
<evidence type="ECO:0000259" key="1">
    <source>
        <dbReference type="Pfam" id="PF13478"/>
    </source>
</evidence>
<dbReference type="InterPro" id="IPR052698">
    <property type="entry name" value="MoCofactor_Util/Proc"/>
</dbReference>
<proteinExistence type="predicted"/>
<dbReference type="Proteomes" id="UP000186102">
    <property type="component" value="Unassembled WGS sequence"/>
</dbReference>
<protein>
    <submittedName>
        <fullName evidence="2">Xanthine and CO dehydrogenases maturation factor, XdhC/CoxF family</fullName>
    </submittedName>
</protein>
<dbReference type="EMBL" id="MLBF01000007">
    <property type="protein sequence ID" value="OLN32691.1"/>
    <property type="molecule type" value="Genomic_DNA"/>
</dbReference>